<sequence length="160" mass="18182">MRSTGIRRKKRHVYFFIANYSAHESISHLTNVTFHFFPPMTPVVQPMDKGVIRKFKKKVNVLELQECVSEFGNKCSYRRKTGFVHQFAASSDIQTAYGEDDLVPVYHGPYEEFVNTDVNLARHGDLTDAEIVAKVQNPIEEELDGEDDPEPAHTAGQPSQ</sequence>
<gene>
    <name evidence="1" type="ORF">QAD02_017458</name>
</gene>
<reference evidence="1" key="1">
    <citation type="submission" date="2023-04" db="EMBL/GenBank/DDBJ databases">
        <title>A chromosome-level genome assembly of the parasitoid wasp Eretmocerus hayati.</title>
        <authorList>
            <person name="Zhong Y."/>
            <person name="Liu S."/>
            <person name="Liu Y."/>
        </authorList>
    </citation>
    <scope>NUCLEOTIDE SEQUENCE</scope>
    <source>
        <strain evidence="1">ZJU_SS_LIU_2023</strain>
    </source>
</reference>
<accession>A0ACC2PDX4</accession>
<proteinExistence type="predicted"/>
<evidence type="ECO:0000313" key="1">
    <source>
        <dbReference type="EMBL" id="KAJ8681666.1"/>
    </source>
</evidence>
<keyword evidence="2" id="KW-1185">Reference proteome</keyword>
<dbReference type="EMBL" id="CM056741">
    <property type="protein sequence ID" value="KAJ8681666.1"/>
    <property type="molecule type" value="Genomic_DNA"/>
</dbReference>
<dbReference type="Proteomes" id="UP001239111">
    <property type="component" value="Chromosome 1"/>
</dbReference>
<comment type="caution">
    <text evidence="1">The sequence shown here is derived from an EMBL/GenBank/DDBJ whole genome shotgun (WGS) entry which is preliminary data.</text>
</comment>
<evidence type="ECO:0000313" key="2">
    <source>
        <dbReference type="Proteomes" id="UP001239111"/>
    </source>
</evidence>
<protein>
    <submittedName>
        <fullName evidence="1">Uncharacterized protein</fullName>
    </submittedName>
</protein>
<organism evidence="1 2">
    <name type="scientific">Eretmocerus hayati</name>
    <dbReference type="NCBI Taxonomy" id="131215"/>
    <lineage>
        <taxon>Eukaryota</taxon>
        <taxon>Metazoa</taxon>
        <taxon>Ecdysozoa</taxon>
        <taxon>Arthropoda</taxon>
        <taxon>Hexapoda</taxon>
        <taxon>Insecta</taxon>
        <taxon>Pterygota</taxon>
        <taxon>Neoptera</taxon>
        <taxon>Endopterygota</taxon>
        <taxon>Hymenoptera</taxon>
        <taxon>Apocrita</taxon>
        <taxon>Proctotrupomorpha</taxon>
        <taxon>Chalcidoidea</taxon>
        <taxon>Aphelinidae</taxon>
        <taxon>Aphelininae</taxon>
        <taxon>Eretmocerus</taxon>
    </lineage>
</organism>
<name>A0ACC2PDX4_9HYME</name>